<evidence type="ECO:0000256" key="1">
    <source>
        <dbReference type="SAM" id="Phobius"/>
    </source>
</evidence>
<keyword evidence="1" id="KW-1133">Transmembrane helix</keyword>
<dbReference type="Pfam" id="PF13828">
    <property type="entry name" value="DUF4190"/>
    <property type="match status" value="1"/>
</dbReference>
<sequence length="78" mass="8662">MTETVATRRTNPTAILAVILGALMSPMALPLGWFAREQIRRSRENGERLCTIAMALGVIACVIWLVGGVMLYLWWSTL</sequence>
<evidence type="ECO:0000313" key="3">
    <source>
        <dbReference type="EMBL" id="CAB4869677.1"/>
    </source>
</evidence>
<evidence type="ECO:0000259" key="2">
    <source>
        <dbReference type="Pfam" id="PF13828"/>
    </source>
</evidence>
<keyword evidence="1" id="KW-0472">Membrane</keyword>
<dbReference type="InterPro" id="IPR025241">
    <property type="entry name" value="DUF4190"/>
</dbReference>
<feature type="transmembrane region" description="Helical" evidence="1">
    <location>
        <begin position="52"/>
        <end position="75"/>
    </location>
</feature>
<proteinExistence type="predicted"/>
<name>A0A6J7DGD7_9ZZZZ</name>
<protein>
    <submittedName>
        <fullName evidence="3">Unannotated protein</fullName>
    </submittedName>
</protein>
<dbReference type="EMBL" id="CAFBLF010000124">
    <property type="protein sequence ID" value="CAB4869677.1"/>
    <property type="molecule type" value="Genomic_DNA"/>
</dbReference>
<feature type="transmembrane region" description="Helical" evidence="1">
    <location>
        <begin position="12"/>
        <end position="31"/>
    </location>
</feature>
<dbReference type="AlphaFoldDB" id="A0A6J7DGD7"/>
<keyword evidence="1" id="KW-0812">Transmembrane</keyword>
<accession>A0A6J7DGD7</accession>
<feature type="domain" description="DUF4190" evidence="2">
    <location>
        <begin position="14"/>
        <end position="66"/>
    </location>
</feature>
<reference evidence="3" key="1">
    <citation type="submission" date="2020-05" db="EMBL/GenBank/DDBJ databases">
        <authorList>
            <person name="Chiriac C."/>
            <person name="Salcher M."/>
            <person name="Ghai R."/>
            <person name="Kavagutti S V."/>
        </authorList>
    </citation>
    <scope>NUCLEOTIDE SEQUENCE</scope>
</reference>
<organism evidence="3">
    <name type="scientific">freshwater metagenome</name>
    <dbReference type="NCBI Taxonomy" id="449393"/>
    <lineage>
        <taxon>unclassified sequences</taxon>
        <taxon>metagenomes</taxon>
        <taxon>ecological metagenomes</taxon>
    </lineage>
</organism>
<gene>
    <name evidence="3" type="ORF">UFOPK3339_00827</name>
</gene>